<feature type="transmembrane region" description="Helical" evidence="9">
    <location>
        <begin position="768"/>
        <end position="788"/>
    </location>
</feature>
<dbReference type="InterPro" id="IPR027417">
    <property type="entry name" value="P-loop_NTPase"/>
</dbReference>
<evidence type="ECO:0000313" key="13">
    <source>
        <dbReference type="Proteomes" id="UP001205890"/>
    </source>
</evidence>
<evidence type="ECO:0000256" key="2">
    <source>
        <dbReference type="ARBA" id="ARBA00005417"/>
    </source>
</evidence>
<evidence type="ECO:0000259" key="11">
    <source>
        <dbReference type="PROSITE" id="PS51012"/>
    </source>
</evidence>
<feature type="transmembrane region" description="Helical" evidence="9">
    <location>
        <begin position="888"/>
        <end position="906"/>
    </location>
</feature>
<feature type="transmembrane region" description="Helical" evidence="9">
    <location>
        <begin position="714"/>
        <end position="739"/>
    </location>
</feature>
<dbReference type="SMART" id="SM00382">
    <property type="entry name" value="AAA"/>
    <property type="match status" value="2"/>
</dbReference>
<dbReference type="Gene3D" id="3.40.1710.10">
    <property type="entry name" value="abc type-2 transporter like domain"/>
    <property type="match status" value="1"/>
</dbReference>
<dbReference type="RefSeq" id="WP_254739490.1">
    <property type="nucleotide sequence ID" value="NZ_JANCLU010000004.1"/>
</dbReference>
<feature type="region of interest" description="Disordered" evidence="8">
    <location>
        <begin position="514"/>
        <end position="537"/>
    </location>
</feature>
<evidence type="ECO:0000256" key="8">
    <source>
        <dbReference type="SAM" id="MobiDB-lite"/>
    </source>
</evidence>
<dbReference type="Gene3D" id="3.40.50.300">
    <property type="entry name" value="P-loop containing nucleotide triphosphate hydrolases"/>
    <property type="match status" value="2"/>
</dbReference>
<dbReference type="InterPro" id="IPR047651">
    <property type="entry name" value="ABC2_perm_RbbA"/>
</dbReference>
<name>A0ABT1L983_9HYPH</name>
<evidence type="ECO:0000256" key="1">
    <source>
        <dbReference type="ARBA" id="ARBA00004141"/>
    </source>
</evidence>
<feature type="transmembrane region" description="Helical" evidence="9">
    <location>
        <begin position="795"/>
        <end position="820"/>
    </location>
</feature>
<keyword evidence="5" id="KW-0067">ATP-binding</keyword>
<dbReference type="SUPFAM" id="SSF52540">
    <property type="entry name" value="P-loop containing nucleoside triphosphate hydrolases"/>
    <property type="match status" value="2"/>
</dbReference>
<evidence type="ECO:0000256" key="4">
    <source>
        <dbReference type="ARBA" id="ARBA00022741"/>
    </source>
</evidence>
<reference evidence="12 13" key="1">
    <citation type="submission" date="2022-07" db="EMBL/GenBank/DDBJ databases">
        <authorList>
            <person name="Li W.-J."/>
            <person name="Deng Q.-Q."/>
        </authorList>
    </citation>
    <scope>NUCLEOTIDE SEQUENCE [LARGE SCALE GENOMIC DNA]</scope>
    <source>
        <strain evidence="12 13">SYSU M60028</strain>
    </source>
</reference>
<keyword evidence="4" id="KW-0547">Nucleotide-binding</keyword>
<comment type="similarity">
    <text evidence="2">Belongs to the ABC transporter superfamily.</text>
</comment>
<dbReference type="Proteomes" id="UP001205890">
    <property type="component" value="Unassembled WGS sequence"/>
</dbReference>
<dbReference type="Pfam" id="PF00005">
    <property type="entry name" value="ABC_tran"/>
    <property type="match status" value="2"/>
</dbReference>
<keyword evidence="13" id="KW-1185">Reference proteome</keyword>
<sequence>MPAEPLAARLAGVTHRYGATLALDAVDLDVPAGLATAVIGPDGVGKSTLLALVAGAKRIQQGTVEALGGSMALPRHRDTVSPRIAYMPQGLGASLYATLSVRENIAFFARLFGVPAQGERIDRLLRATGLSPFPDRPAGKLSGGMKQKLALCCALVHEPDLLVLDEPTTGVDPLSRRQFWRLVDEFRAERPGMTVLVSTAYMEEAARFDRVVALDEGKALAQGTLPELLARAGAATLEAAYRSLQRPERRGPDAAFTVEPRVPREGPPAIDATGLTKRFGDFVAVDQVSFRIERGEIFGFLGSNGCGKTTTMKMLTGLLPASEGEAHLLGAPVGDGDIEVRRRVGYMSQSFSLYEELTVRANLALHGRLYGLPGREADAATSQALERFDLSRVADALPASLPLGMRQRLQLAAACLHRPEVLILDEPTSGVDPGARDLFWRLLLDLSRREGVTIFVSTHFMNEAARCDRISLMDAGRVLAVGAPAELAAERGGGDLEEAFVAWLEEAAASRGEAAGPAASDAPRARPAEAPPPTPMAASGARIAAFARREALELWRDPIRLAFAVLSPLLLLVTFGYGISFDVERLPFAALDRDRSAESREFIAAFSSSRYFDERRPLVSEFDIDQRLKAGEIRLAIDIAPNFGRDLMQGRAPQMSLWLDGSNTFRAETARGYAQGVVISALQDLARRSTGRGLEVLPLSIEPRFRYNQAFRSVFAITPGIIMLLLMLIPAMLTAVGVVREKEMGSIVNLAVSPATVGEFLLGKQAPYVAIGFVTFITLSLLAGLVFGVWPRGSLLALACGALLYVAAATAFGLLVSTFVRTQVAAIFATAILTILPAVNFSGLLYPTGGLEGVSRWMGLLFPASWFQSISIGVFAKGLPLNAFLVDFAALGAFAMAFMAAARLLLRKQEA</sequence>
<keyword evidence="7 9" id="KW-0472">Membrane</keyword>
<feature type="transmembrane region" description="Helical" evidence="9">
    <location>
        <begin position="559"/>
        <end position="579"/>
    </location>
</feature>
<dbReference type="CDD" id="cd03230">
    <property type="entry name" value="ABC_DR_subfamily_A"/>
    <property type="match status" value="1"/>
</dbReference>
<dbReference type="PANTHER" id="PTHR43038:SF4">
    <property type="entry name" value="RIBOSOME-ASSOCIATED ATPASE"/>
    <property type="match status" value="1"/>
</dbReference>
<feature type="domain" description="ABC transmembrane type-2" evidence="11">
    <location>
        <begin position="679"/>
        <end position="909"/>
    </location>
</feature>
<dbReference type="PROSITE" id="PS51012">
    <property type="entry name" value="ABC_TM2"/>
    <property type="match status" value="1"/>
</dbReference>
<dbReference type="EMBL" id="JANCLU010000004">
    <property type="protein sequence ID" value="MCP8938004.1"/>
    <property type="molecule type" value="Genomic_DNA"/>
</dbReference>
<evidence type="ECO:0000256" key="9">
    <source>
        <dbReference type="SAM" id="Phobius"/>
    </source>
</evidence>
<dbReference type="PROSITE" id="PS00211">
    <property type="entry name" value="ABC_TRANSPORTER_1"/>
    <property type="match status" value="1"/>
</dbReference>
<accession>A0ABT1L983</accession>
<comment type="caution">
    <text evidence="12">The sequence shown here is derived from an EMBL/GenBank/DDBJ whole genome shotgun (WGS) entry which is preliminary data.</text>
</comment>
<feature type="transmembrane region" description="Helical" evidence="9">
    <location>
        <begin position="826"/>
        <end position="846"/>
    </location>
</feature>
<feature type="domain" description="ABC transporter" evidence="10">
    <location>
        <begin position="270"/>
        <end position="500"/>
    </location>
</feature>
<organism evidence="12 13">
    <name type="scientific">Alsobacter ponti</name>
    <dbReference type="NCBI Taxonomy" id="2962936"/>
    <lineage>
        <taxon>Bacteria</taxon>
        <taxon>Pseudomonadati</taxon>
        <taxon>Pseudomonadota</taxon>
        <taxon>Alphaproteobacteria</taxon>
        <taxon>Hyphomicrobiales</taxon>
        <taxon>Alsobacteraceae</taxon>
        <taxon>Alsobacter</taxon>
    </lineage>
</organism>
<evidence type="ECO:0000256" key="3">
    <source>
        <dbReference type="ARBA" id="ARBA00022692"/>
    </source>
</evidence>
<evidence type="ECO:0000256" key="7">
    <source>
        <dbReference type="ARBA" id="ARBA00023136"/>
    </source>
</evidence>
<keyword evidence="3 9" id="KW-0812">Transmembrane</keyword>
<evidence type="ECO:0000313" key="12">
    <source>
        <dbReference type="EMBL" id="MCP8938004.1"/>
    </source>
</evidence>
<protein>
    <submittedName>
        <fullName evidence="12">Ribosome-associated ATPase/putative transporter RbbA</fullName>
    </submittedName>
</protein>
<evidence type="ECO:0000256" key="6">
    <source>
        <dbReference type="ARBA" id="ARBA00022989"/>
    </source>
</evidence>
<dbReference type="NCBIfam" id="NF033858">
    <property type="entry name" value="ABC2_perm_RbbA"/>
    <property type="match status" value="1"/>
</dbReference>
<dbReference type="PANTHER" id="PTHR43038">
    <property type="entry name" value="ATP-BINDING CASSETTE, SUB-FAMILY H, MEMBER 1"/>
    <property type="match status" value="1"/>
</dbReference>
<dbReference type="InterPro" id="IPR003439">
    <property type="entry name" value="ABC_transporter-like_ATP-bd"/>
</dbReference>
<dbReference type="InterPro" id="IPR047817">
    <property type="entry name" value="ABC2_TM_bact-type"/>
</dbReference>
<feature type="domain" description="ABC transporter" evidence="10">
    <location>
        <begin position="8"/>
        <end position="241"/>
    </location>
</feature>
<proteinExistence type="inferred from homology"/>
<gene>
    <name evidence="12" type="primary">rbbA</name>
    <name evidence="12" type="ORF">NK718_05705</name>
</gene>
<keyword evidence="6 9" id="KW-1133">Transmembrane helix</keyword>
<dbReference type="InterPro" id="IPR003593">
    <property type="entry name" value="AAA+_ATPase"/>
</dbReference>
<evidence type="ECO:0000259" key="10">
    <source>
        <dbReference type="PROSITE" id="PS50893"/>
    </source>
</evidence>
<dbReference type="InterPro" id="IPR017871">
    <property type="entry name" value="ABC_transporter-like_CS"/>
</dbReference>
<evidence type="ECO:0000256" key="5">
    <source>
        <dbReference type="ARBA" id="ARBA00022840"/>
    </source>
</evidence>
<dbReference type="InterPro" id="IPR013525">
    <property type="entry name" value="ABC2_TM"/>
</dbReference>
<dbReference type="Pfam" id="PF12698">
    <property type="entry name" value="ABC2_membrane_3"/>
    <property type="match status" value="1"/>
</dbReference>
<dbReference type="PROSITE" id="PS50893">
    <property type="entry name" value="ABC_TRANSPORTER_2"/>
    <property type="match status" value="2"/>
</dbReference>
<comment type="subcellular location">
    <subcellularLocation>
        <location evidence="1">Membrane</location>
        <topology evidence="1">Multi-pass membrane protein</topology>
    </subcellularLocation>
</comment>
<feature type="region of interest" description="Disordered" evidence="8">
    <location>
        <begin position="248"/>
        <end position="269"/>
    </location>
</feature>